<evidence type="ECO:0000313" key="1">
    <source>
        <dbReference type="EMBL" id="QHU30018.1"/>
    </source>
</evidence>
<sequence length="179" mass="20212">MSTQMYGVIDGVYYCDPTKDTELSNRIAERNIPSRQLQPQFSMRPVSTKYTLLPVIDAQSKPNVEIEREPAYNVSTVFNPGTAQAPWSGFATNIDTESSLRSQFFGLQKCEQSEYVPSSNSDMYQVTAVGRMEQQTFPGLFEEQKFKPFNPNTCDVGGDLFNNNTREQLLRSDCCKNAC</sequence>
<proteinExistence type="predicted"/>
<dbReference type="AlphaFoldDB" id="A0A6C0LJF3"/>
<name>A0A6C0LJF3_9ZZZZ</name>
<accession>A0A6C0LJF3</accession>
<protein>
    <submittedName>
        <fullName evidence="1">Uncharacterized protein</fullName>
    </submittedName>
</protein>
<dbReference type="EMBL" id="MN740503">
    <property type="protein sequence ID" value="QHU30018.1"/>
    <property type="molecule type" value="Genomic_DNA"/>
</dbReference>
<organism evidence="1">
    <name type="scientific">viral metagenome</name>
    <dbReference type="NCBI Taxonomy" id="1070528"/>
    <lineage>
        <taxon>unclassified sequences</taxon>
        <taxon>metagenomes</taxon>
        <taxon>organismal metagenomes</taxon>
    </lineage>
</organism>
<reference evidence="1" key="1">
    <citation type="journal article" date="2020" name="Nature">
        <title>Giant virus diversity and host interactions through global metagenomics.</title>
        <authorList>
            <person name="Schulz F."/>
            <person name="Roux S."/>
            <person name="Paez-Espino D."/>
            <person name="Jungbluth S."/>
            <person name="Walsh D.A."/>
            <person name="Denef V.J."/>
            <person name="McMahon K.D."/>
            <person name="Konstantinidis K.T."/>
            <person name="Eloe-Fadrosh E.A."/>
            <person name="Kyrpides N.C."/>
            <person name="Woyke T."/>
        </authorList>
    </citation>
    <scope>NUCLEOTIDE SEQUENCE</scope>
    <source>
        <strain evidence="1">GVMAG-M-3300027833-11</strain>
    </source>
</reference>